<dbReference type="Pfam" id="PF14398">
    <property type="entry name" value="ATPgrasp_YheCD"/>
    <property type="match status" value="1"/>
</dbReference>
<dbReference type="InterPro" id="IPR026838">
    <property type="entry name" value="YheC/D"/>
</dbReference>
<keyword evidence="2" id="KW-1185">Reference proteome</keyword>
<evidence type="ECO:0000313" key="2">
    <source>
        <dbReference type="Proteomes" id="UP000681414"/>
    </source>
</evidence>
<organism evidence="1 2">
    <name type="scientific">Lederbergia citri</name>
    <dbReference type="NCBI Taxonomy" id="2833580"/>
    <lineage>
        <taxon>Bacteria</taxon>
        <taxon>Bacillati</taxon>
        <taxon>Bacillota</taxon>
        <taxon>Bacilli</taxon>
        <taxon>Bacillales</taxon>
        <taxon>Bacillaceae</taxon>
        <taxon>Lederbergia</taxon>
    </lineage>
</organism>
<comment type="caution">
    <text evidence="1">The sequence shown here is derived from an EMBL/GenBank/DDBJ whole genome shotgun (WGS) entry which is preliminary data.</text>
</comment>
<sequence>MTASKEVYFMSNNLGKWEQKLLLSQNSITANSIPETIKYSPENLLDFLNRYDDVYIKHNNSGQGRGIFKVYKRKDGRYCFNGFSFQGKSINTCVAAIEDVHQVLHPYKNLGRLENYIIQEGIQSFTLNGLPLGIRVHVQNLKGKWLVGGMYAKIGSPATIESGILNFTRGAEVISMDELLSEHLKMNDARKTEVIKNLQKVAISAAIVIARQFPNREYGIDFGLDPKGKPVLYEVNTTPGINGFALIENKAPWKRIIEIRKLQKKT</sequence>
<reference evidence="1 2" key="1">
    <citation type="submission" date="2021-05" db="EMBL/GenBank/DDBJ databases">
        <title>Novel Bacillus species.</title>
        <authorList>
            <person name="Liu G."/>
        </authorList>
    </citation>
    <scope>NUCLEOTIDE SEQUENCE [LARGE SCALE GENOMIC DNA]</scope>
    <source>
        <strain evidence="2">FJAT-49780</strain>
    </source>
</reference>
<dbReference type="EMBL" id="JAGYPG010000001">
    <property type="protein sequence ID" value="MBS4194898.1"/>
    <property type="molecule type" value="Genomic_DNA"/>
</dbReference>
<dbReference type="RefSeq" id="WP_213124043.1">
    <property type="nucleotide sequence ID" value="NZ_JAGYPG010000001.1"/>
</dbReference>
<proteinExistence type="predicted"/>
<accession>A0A942YFD1</accession>
<dbReference type="Gene3D" id="3.30.470.20">
    <property type="entry name" value="ATP-grasp fold, B domain"/>
    <property type="match status" value="1"/>
</dbReference>
<dbReference type="AlphaFoldDB" id="A0A942YFD1"/>
<protein>
    <submittedName>
        <fullName evidence="1">YheC/YheD family protein</fullName>
    </submittedName>
</protein>
<dbReference type="Proteomes" id="UP000681414">
    <property type="component" value="Unassembled WGS sequence"/>
</dbReference>
<evidence type="ECO:0000313" key="1">
    <source>
        <dbReference type="EMBL" id="MBS4194898.1"/>
    </source>
</evidence>
<name>A0A942YFD1_9BACI</name>
<dbReference type="SUPFAM" id="SSF56059">
    <property type="entry name" value="Glutathione synthetase ATP-binding domain-like"/>
    <property type="match status" value="1"/>
</dbReference>
<gene>
    <name evidence="1" type="ORF">KHA97_07385</name>
</gene>